<evidence type="ECO:0000256" key="7">
    <source>
        <dbReference type="ARBA" id="ARBA00023235"/>
    </source>
</evidence>
<keyword evidence="2 11" id="KW-0547">Nucleotide-binding</keyword>
<dbReference type="InterPro" id="IPR014017">
    <property type="entry name" value="DNA_helicase_UvrD-like_C"/>
</dbReference>
<evidence type="ECO:0000256" key="9">
    <source>
        <dbReference type="ARBA" id="ARBA00034808"/>
    </source>
</evidence>
<dbReference type="HOGENOM" id="CLU_362043_0_0_3"/>
<keyword evidence="16" id="KW-1185">Reference proteome</keyword>
<evidence type="ECO:0000256" key="3">
    <source>
        <dbReference type="ARBA" id="ARBA00022801"/>
    </source>
</evidence>
<evidence type="ECO:0000313" key="15">
    <source>
        <dbReference type="EMBL" id="EGJ30688.1"/>
    </source>
</evidence>
<evidence type="ECO:0000256" key="6">
    <source>
        <dbReference type="ARBA" id="ARBA00023125"/>
    </source>
</evidence>
<feature type="region of interest" description="Disordered" evidence="12">
    <location>
        <begin position="320"/>
        <end position="351"/>
    </location>
</feature>
<dbReference type="GO" id="GO:0005524">
    <property type="term" value="F:ATP binding"/>
    <property type="evidence" value="ECO:0007669"/>
    <property type="project" value="UniProtKB-UniRule"/>
</dbReference>
<dbReference type="eggNOG" id="COG0210">
    <property type="taxonomic scope" value="Bacteria"/>
</dbReference>
<evidence type="ECO:0000256" key="2">
    <source>
        <dbReference type="ARBA" id="ARBA00022741"/>
    </source>
</evidence>
<dbReference type="GO" id="GO:0000725">
    <property type="term" value="P:recombinational repair"/>
    <property type="evidence" value="ECO:0007669"/>
    <property type="project" value="TreeGrafter"/>
</dbReference>
<dbReference type="RefSeq" id="WP_009149336.1">
    <property type="nucleotide sequence ID" value="NZ_GL890948.1"/>
</dbReference>
<dbReference type="Pfam" id="PF00580">
    <property type="entry name" value="UvrD-helicase"/>
    <property type="match status" value="1"/>
</dbReference>
<evidence type="ECO:0000259" key="13">
    <source>
        <dbReference type="PROSITE" id="PS51198"/>
    </source>
</evidence>
<feature type="compositionally biased region" description="Low complexity" evidence="12">
    <location>
        <begin position="456"/>
        <end position="466"/>
    </location>
</feature>
<keyword evidence="6" id="KW-0238">DNA-binding</keyword>
<evidence type="ECO:0000256" key="12">
    <source>
        <dbReference type="SAM" id="MobiDB-lite"/>
    </source>
</evidence>
<organism evidence="15 16">
    <name type="scientific">Moorena producens 3L</name>
    <dbReference type="NCBI Taxonomy" id="489825"/>
    <lineage>
        <taxon>Bacteria</taxon>
        <taxon>Bacillati</taxon>
        <taxon>Cyanobacteriota</taxon>
        <taxon>Cyanophyceae</taxon>
        <taxon>Coleofasciculales</taxon>
        <taxon>Coleofasciculaceae</taxon>
        <taxon>Moorena</taxon>
    </lineage>
</organism>
<dbReference type="InterPro" id="IPR027417">
    <property type="entry name" value="P-loop_NTPase"/>
</dbReference>
<dbReference type="PANTHER" id="PTHR11070:SF2">
    <property type="entry name" value="ATP-DEPENDENT DNA HELICASE SRS2"/>
    <property type="match status" value="1"/>
</dbReference>
<feature type="domain" description="UvrD-like helicase C-terminal" evidence="14">
    <location>
        <begin position="440"/>
        <end position="705"/>
    </location>
</feature>
<dbReference type="EMBL" id="GL890948">
    <property type="protein sequence ID" value="EGJ30688.1"/>
    <property type="molecule type" value="Genomic_DNA"/>
</dbReference>
<dbReference type="AlphaFoldDB" id="F4XXL0"/>
<dbReference type="Gene3D" id="3.40.50.300">
    <property type="entry name" value="P-loop containing nucleotide triphosphate hydrolases"/>
    <property type="match status" value="2"/>
</dbReference>
<evidence type="ECO:0000256" key="4">
    <source>
        <dbReference type="ARBA" id="ARBA00022806"/>
    </source>
</evidence>
<evidence type="ECO:0000256" key="8">
    <source>
        <dbReference type="ARBA" id="ARBA00034617"/>
    </source>
</evidence>
<dbReference type="GO" id="GO:0003677">
    <property type="term" value="F:DNA binding"/>
    <property type="evidence" value="ECO:0007669"/>
    <property type="project" value="UniProtKB-KW"/>
</dbReference>
<dbReference type="InterPro" id="IPR013986">
    <property type="entry name" value="DExx_box_DNA_helicase_dom_sf"/>
</dbReference>
<dbReference type="Gene3D" id="1.10.10.160">
    <property type="match status" value="1"/>
</dbReference>
<dbReference type="InterPro" id="IPR000212">
    <property type="entry name" value="DNA_helicase_UvrD/REP"/>
</dbReference>
<evidence type="ECO:0000313" key="16">
    <source>
        <dbReference type="Proteomes" id="UP000003959"/>
    </source>
</evidence>
<keyword evidence="3 11" id="KW-0378">Hydrolase</keyword>
<dbReference type="GO" id="GO:0016887">
    <property type="term" value="F:ATP hydrolysis activity"/>
    <property type="evidence" value="ECO:0007669"/>
    <property type="project" value="RHEA"/>
</dbReference>
<dbReference type="SUPFAM" id="SSF52540">
    <property type="entry name" value="P-loop containing nucleoside triphosphate hydrolases"/>
    <property type="match status" value="1"/>
</dbReference>
<dbReference type="GO" id="GO:0005829">
    <property type="term" value="C:cytosol"/>
    <property type="evidence" value="ECO:0007669"/>
    <property type="project" value="TreeGrafter"/>
</dbReference>
<dbReference type="InterPro" id="IPR014016">
    <property type="entry name" value="UvrD-like_ATP-bd"/>
</dbReference>
<feature type="compositionally biased region" description="Low complexity" evidence="12">
    <location>
        <begin position="320"/>
        <end position="350"/>
    </location>
</feature>
<dbReference type="PROSITE" id="PS51217">
    <property type="entry name" value="UVRD_HELICASE_CTER"/>
    <property type="match status" value="1"/>
</dbReference>
<reference evidence="16" key="1">
    <citation type="journal article" date="2011" name="Proc. Natl. Acad. Sci. U.S.A.">
        <title>Genomic insights into the physiology and ecology of the marine filamentous cyanobacterium Lyngbya majuscula.</title>
        <authorList>
            <person name="Jones A.C."/>
            <person name="Monroe E.A."/>
            <person name="Podell S."/>
            <person name="Hess W.R."/>
            <person name="Klages S."/>
            <person name="Esquenazi E."/>
            <person name="Niessen S."/>
            <person name="Hoover H."/>
            <person name="Rothmann M."/>
            <person name="Lasken R.S."/>
            <person name="Yates J.R.III."/>
            <person name="Reinhardt R."/>
            <person name="Kube M."/>
            <person name="Burkart M.D."/>
            <person name="Allen E.E."/>
            <person name="Dorrestein P.C."/>
            <person name="Gerwick W.H."/>
            <person name="Gerwick L."/>
        </authorList>
    </citation>
    <scope>NUCLEOTIDE SEQUENCE [LARGE SCALE GENOMIC DNA]</scope>
    <source>
        <strain evidence="16">3L</strain>
    </source>
</reference>
<dbReference type="Gene3D" id="1.10.486.10">
    <property type="entry name" value="PCRA, domain 4"/>
    <property type="match status" value="1"/>
</dbReference>
<feature type="binding site" evidence="11">
    <location>
        <begin position="50"/>
        <end position="57"/>
    </location>
    <ligand>
        <name>ATP</name>
        <dbReference type="ChEBI" id="CHEBI:30616"/>
    </ligand>
</feature>
<dbReference type="OrthoDB" id="9765670at2"/>
<dbReference type="GO" id="GO:0033202">
    <property type="term" value="C:DNA helicase complex"/>
    <property type="evidence" value="ECO:0007669"/>
    <property type="project" value="TreeGrafter"/>
</dbReference>
<accession>F4XXL0</accession>
<feature type="domain" description="UvrD-like helicase ATP-binding" evidence="13">
    <location>
        <begin position="29"/>
        <end position="401"/>
    </location>
</feature>
<feature type="compositionally biased region" description="Polar residues" evidence="12">
    <location>
        <begin position="422"/>
        <end position="440"/>
    </location>
</feature>
<evidence type="ECO:0000256" key="5">
    <source>
        <dbReference type="ARBA" id="ARBA00022840"/>
    </source>
</evidence>
<dbReference type="EC" id="5.6.2.4" evidence="9"/>
<dbReference type="Pfam" id="PF13361">
    <property type="entry name" value="UvrD_C"/>
    <property type="match status" value="1"/>
</dbReference>
<comment type="similarity">
    <text evidence="1">Belongs to the helicase family. UvrD subfamily.</text>
</comment>
<dbReference type="PROSITE" id="PS51198">
    <property type="entry name" value="UVRD_HELICASE_ATP_BIND"/>
    <property type="match status" value="1"/>
</dbReference>
<comment type="catalytic activity">
    <reaction evidence="10">
        <text>ATP + H2O = ADP + phosphate + H(+)</text>
        <dbReference type="Rhea" id="RHEA:13065"/>
        <dbReference type="ChEBI" id="CHEBI:15377"/>
        <dbReference type="ChEBI" id="CHEBI:15378"/>
        <dbReference type="ChEBI" id="CHEBI:30616"/>
        <dbReference type="ChEBI" id="CHEBI:43474"/>
        <dbReference type="ChEBI" id="CHEBI:456216"/>
        <dbReference type="EC" id="5.6.2.4"/>
    </reaction>
</comment>
<evidence type="ECO:0000259" key="14">
    <source>
        <dbReference type="PROSITE" id="PS51217"/>
    </source>
</evidence>
<protein>
    <recommendedName>
        <fullName evidence="9">DNA 3'-5' helicase</fullName>
        <ecNumber evidence="9">5.6.2.4</ecNumber>
    </recommendedName>
</protein>
<dbReference type="GO" id="GO:0043138">
    <property type="term" value="F:3'-5' DNA helicase activity"/>
    <property type="evidence" value="ECO:0007669"/>
    <property type="project" value="UniProtKB-EC"/>
</dbReference>
<evidence type="ECO:0000256" key="1">
    <source>
        <dbReference type="ARBA" id="ARBA00009922"/>
    </source>
</evidence>
<dbReference type="PANTHER" id="PTHR11070">
    <property type="entry name" value="UVRD / RECB / PCRA DNA HELICASE FAMILY MEMBER"/>
    <property type="match status" value="1"/>
</dbReference>
<gene>
    <name evidence="15" type="ORF">LYNGBM3L_48180</name>
</gene>
<comment type="catalytic activity">
    <reaction evidence="8">
        <text>Couples ATP hydrolysis with the unwinding of duplex DNA by translocating in the 3'-5' direction.</text>
        <dbReference type="EC" id="5.6.2.4"/>
    </reaction>
</comment>
<keyword evidence="4 11" id="KW-0347">Helicase</keyword>
<feature type="region of interest" description="Disordered" evidence="12">
    <location>
        <begin position="422"/>
        <end position="472"/>
    </location>
</feature>
<dbReference type="Proteomes" id="UP000003959">
    <property type="component" value="Unassembled WGS sequence"/>
</dbReference>
<keyword evidence="5 11" id="KW-0067">ATP-binding</keyword>
<sequence>MSEDTDTKSDSGQTPLSAWRAQELQRLRNSLRRGQQPMADWQGGTLAVSAVPGAGKSTGMAKAAAIAIANYQLHSRYQLLVVTFTRSAAASIRAKIRDDLKTLKVPQNSFVVYTLHGLALYIANRHPELSGLNLDSSTLVTPNQSHRLIRACVEQWIANYPRRYLTLLEGRSFDGEETERLRRQSVLRTEVLPNLAYTVIHEAKSSGLLPADLWHLSEQTTDEYGILAIAAGLYQQYQTIVRSREFIDYDDMILAALRVLENDAIRQLWQNQFFAVFEDEAQDSTPLQYQLLQTLATLPASAEPNLGLLATLPEQPLTFQPSTFQPSTSQPSTFQPSTSQPSTSQPSTSQHHTLNLIRVGDPNQAINSTFTPADPIYFNWFCQDCQGIGRLATMDQAGRSSQVIINAANFIVNWVNSTYGSKNSTETVPQPDSIPQTQPSPELPFRPQTIRRVDANDPQPDANPNPEGRGLELYTPKDIYHTVELIGKRVVELFAKNQNHNAAVLVRENRQGSFVVEQLEYLKRQHEIEVYDVQKRDRESHVPSQILTLLQFLDRPHSPDYLKAALDVLVKRQLIPTQDLNALSTYPEQFLYPGPLDPPQTKAVIKARRYCCDLLRARLELPNYHLISFLAQTLNYDQSELATADKLAERIAKQTFGNSSISETLAVLQEIVSSERFEPVDPDNTDSPYLRSHQLTVITMHKAKGLDWDYVFLPFLHEDTLPGNPWVPTAAQFLGEFTLAEVARAQIRAYLHGKPLPMAPEAWEQAAQLKTAEEFRLLYVAMTRAKRLLWMAAADLGPFRWNTFSGKGDNLQQKKPCPVLPALNAQFPNSLMVND</sequence>
<name>F4XXL0_9CYAN</name>
<evidence type="ECO:0000256" key="11">
    <source>
        <dbReference type="PROSITE-ProRule" id="PRU00560"/>
    </source>
</evidence>
<proteinExistence type="inferred from homology"/>
<evidence type="ECO:0000256" key="10">
    <source>
        <dbReference type="ARBA" id="ARBA00048988"/>
    </source>
</evidence>
<keyword evidence="7" id="KW-0413">Isomerase</keyword>